<feature type="transmembrane region" description="Helical" evidence="10">
    <location>
        <begin position="388"/>
        <end position="416"/>
    </location>
</feature>
<dbReference type="NCBIfam" id="TIGR00837">
    <property type="entry name" value="araaP"/>
    <property type="match status" value="1"/>
</dbReference>
<evidence type="ECO:0000313" key="12">
    <source>
        <dbReference type="Proteomes" id="UP001212189"/>
    </source>
</evidence>
<dbReference type="InterPro" id="IPR013061">
    <property type="entry name" value="Trp/try_permease_CS"/>
</dbReference>
<evidence type="ECO:0000256" key="3">
    <source>
        <dbReference type="ARBA" id="ARBA00022448"/>
    </source>
</evidence>
<feature type="transmembrane region" description="Helical" evidence="10">
    <location>
        <begin position="328"/>
        <end position="348"/>
    </location>
</feature>
<evidence type="ECO:0000256" key="5">
    <source>
        <dbReference type="ARBA" id="ARBA00022519"/>
    </source>
</evidence>
<keyword evidence="3 10" id="KW-0813">Transport</keyword>
<feature type="transmembrane region" description="Helical" evidence="10">
    <location>
        <begin position="105"/>
        <end position="125"/>
    </location>
</feature>
<feature type="transmembrane region" description="Helical" evidence="10">
    <location>
        <begin position="36"/>
        <end position="56"/>
    </location>
</feature>
<proteinExistence type="inferred from homology"/>
<gene>
    <name evidence="11" type="ORF">O6P33_09025</name>
</gene>
<dbReference type="KEGG" id="dce:O6P33_09025"/>
<evidence type="ECO:0000256" key="7">
    <source>
        <dbReference type="ARBA" id="ARBA00022970"/>
    </source>
</evidence>
<keyword evidence="8 10" id="KW-1133">Transmembrane helix</keyword>
<keyword evidence="7 10" id="KW-0029">Amino-acid transport</keyword>
<reference evidence="11 12" key="1">
    <citation type="submission" date="2022-12" db="EMBL/GenBank/DDBJ databases">
        <title>Coexistence and Characterization of a Novel Tigecycline Resistance gene tet(X) variant and blaNDM-1 in a Pseudomonas caeni Isolate of Chicken Origin.</title>
        <authorList>
            <person name="Lu X."/>
            <person name="Zhang L."/>
            <person name="Li R."/>
            <person name="Wang Z."/>
        </authorList>
    </citation>
    <scope>NUCLEOTIDE SEQUENCE [LARGE SCALE GENOMIC DNA]</scope>
    <source>
        <strain evidence="11 12">CE14</strain>
    </source>
</reference>
<feature type="transmembrane region" description="Helical" evidence="10">
    <location>
        <begin position="236"/>
        <end position="254"/>
    </location>
</feature>
<dbReference type="InterPro" id="IPR013059">
    <property type="entry name" value="Trp_tyr_transpt"/>
</dbReference>
<dbReference type="PRINTS" id="PR00166">
    <property type="entry name" value="AROAAPRMEASE"/>
</dbReference>
<dbReference type="PROSITE" id="PS00594">
    <property type="entry name" value="AROMATIC_AA_PERMEASE_1"/>
    <property type="match status" value="1"/>
</dbReference>
<keyword evidence="5 10" id="KW-0997">Cell inner membrane</keyword>
<dbReference type="Gene3D" id="1.20.1740.10">
    <property type="entry name" value="Amino acid/polyamine transporter I"/>
    <property type="match status" value="1"/>
</dbReference>
<feature type="transmembrane region" description="Helical" evidence="10">
    <location>
        <begin position="296"/>
        <end position="316"/>
    </location>
</feature>
<evidence type="ECO:0000256" key="8">
    <source>
        <dbReference type="ARBA" id="ARBA00022989"/>
    </source>
</evidence>
<evidence type="ECO:0000256" key="9">
    <source>
        <dbReference type="ARBA" id="ARBA00023136"/>
    </source>
</evidence>
<dbReference type="RefSeq" id="WP_269817457.1">
    <property type="nucleotide sequence ID" value="NZ_CP114976.1"/>
</dbReference>
<organism evidence="11 12">
    <name type="scientific">Denitrificimonas caeni</name>
    <dbReference type="NCBI Taxonomy" id="521720"/>
    <lineage>
        <taxon>Bacteria</taxon>
        <taxon>Pseudomonadati</taxon>
        <taxon>Pseudomonadota</taxon>
        <taxon>Gammaproteobacteria</taxon>
        <taxon>Pseudomonadales</taxon>
        <taxon>Pseudomonadaceae</taxon>
        <taxon>Denitrificimonas</taxon>
    </lineage>
</organism>
<feature type="transmembrane region" description="Helical" evidence="10">
    <location>
        <begin position="199"/>
        <end position="216"/>
    </location>
</feature>
<dbReference type="GO" id="GO:0003333">
    <property type="term" value="P:amino acid transmembrane transport"/>
    <property type="evidence" value="ECO:0007669"/>
    <property type="project" value="InterPro"/>
</dbReference>
<dbReference type="GO" id="GO:0005886">
    <property type="term" value="C:plasma membrane"/>
    <property type="evidence" value="ECO:0007669"/>
    <property type="project" value="UniProtKB-SubCell"/>
</dbReference>
<dbReference type="GO" id="GO:0015173">
    <property type="term" value="F:aromatic amino acid transmembrane transporter activity"/>
    <property type="evidence" value="ECO:0007669"/>
    <property type="project" value="UniProtKB-UniRule"/>
</dbReference>
<evidence type="ECO:0000256" key="2">
    <source>
        <dbReference type="ARBA" id="ARBA00005452"/>
    </source>
</evidence>
<comment type="similarity">
    <text evidence="2 10">Belongs to the amino acid/polyamine transporter 2 family. Mtr/TnaB/TyrP permease subfamily.</text>
</comment>
<accession>A0AAE9VNI5</accession>
<dbReference type="PIRSF" id="PIRSF006060">
    <property type="entry name" value="AA_transporter"/>
    <property type="match status" value="1"/>
</dbReference>
<feature type="transmembrane region" description="Helical" evidence="10">
    <location>
        <begin position="266"/>
        <end position="284"/>
    </location>
</feature>
<evidence type="ECO:0000256" key="1">
    <source>
        <dbReference type="ARBA" id="ARBA00004429"/>
    </source>
</evidence>
<dbReference type="PANTHER" id="PTHR46997:SF1">
    <property type="entry name" value="LOW AFFINITY TRYPTOPHAN PERMEASE-RELATED"/>
    <property type="match status" value="1"/>
</dbReference>
<evidence type="ECO:0000313" key="11">
    <source>
        <dbReference type="EMBL" id="WBE24513.1"/>
    </source>
</evidence>
<sequence length="425" mass="45476">MSTSVRKQIPTRFGGMMIVAGTAIGAGMLANPTATAGVWFGGSVLILLYVWLCMYLSGLMLLEATLHFPQGASFHTVVRGLLGPGWSLVTGFAVAFVLYSLTYAYIFVGGGLTQNSLLAIAAWFTEQPLAVSRELSSLLFLLILATSVWISTRVVDRFSTILIGGMLISFFLSTGTLLESVTTAVLFDHQGQGESQYWRYAWAALPVCLASFGYHGNVPSLVSYYNKDAKPVARSILWGSLLALGIYLLWQLAVQGNLPRTEFAPVLSAGGDVSALLAALNVYVTTDAVARSLNAFAFMAIASSFLGVTLGLFDYIRDLFGFADTARGRLKAAAITFLPPLLACLILPTGFVTVMGYVGLMAAVWAALVPALLAYAARKQFPRAVGGYQVVGGVWLIAFVGVFAVIVFVVQLALLVEWLPVFNGQ</sequence>
<evidence type="ECO:0000256" key="4">
    <source>
        <dbReference type="ARBA" id="ARBA00022475"/>
    </source>
</evidence>
<comment type="subcellular location">
    <subcellularLocation>
        <location evidence="1 10">Cell inner membrane</location>
        <topology evidence="1 10">Multi-pass membrane protein</topology>
    </subcellularLocation>
</comment>
<evidence type="ECO:0000256" key="10">
    <source>
        <dbReference type="RuleBase" id="RU367149"/>
    </source>
</evidence>
<keyword evidence="12" id="KW-1185">Reference proteome</keyword>
<dbReference type="InterPro" id="IPR018227">
    <property type="entry name" value="Amino_acid_transport_2"/>
</dbReference>
<feature type="transmembrane region" description="Helical" evidence="10">
    <location>
        <begin position="12"/>
        <end position="30"/>
    </location>
</feature>
<dbReference type="PANTHER" id="PTHR46997">
    <property type="entry name" value="LOW AFFINITY TRYPTOPHAN PERMEASE-RELATED"/>
    <property type="match status" value="1"/>
</dbReference>
<dbReference type="Proteomes" id="UP001212189">
    <property type="component" value="Chromosome"/>
</dbReference>
<keyword evidence="4 10" id="KW-1003">Cell membrane</keyword>
<dbReference type="Pfam" id="PF03222">
    <property type="entry name" value="Trp_Tyr_perm"/>
    <property type="match status" value="1"/>
</dbReference>
<dbReference type="EMBL" id="CP114976">
    <property type="protein sequence ID" value="WBE24513.1"/>
    <property type="molecule type" value="Genomic_DNA"/>
</dbReference>
<comment type="caution">
    <text evidence="10">Lacks conserved residue(s) required for the propagation of feature annotation.</text>
</comment>
<feature type="transmembrane region" description="Helical" evidence="10">
    <location>
        <begin position="137"/>
        <end position="155"/>
    </location>
</feature>
<keyword evidence="6 10" id="KW-0812">Transmembrane</keyword>
<protein>
    <recommendedName>
        <fullName evidence="10">Aromatic amino acid permease</fullName>
    </recommendedName>
</protein>
<comment type="function">
    <text evidence="10">Involved in transporting aromatic amino acids across the cytoplasmic membrane.</text>
</comment>
<dbReference type="AlphaFoldDB" id="A0AAE9VNI5"/>
<name>A0AAE9VNI5_9GAMM</name>
<feature type="transmembrane region" description="Helical" evidence="10">
    <location>
        <begin position="77"/>
        <end position="99"/>
    </location>
</feature>
<feature type="transmembrane region" description="Helical" evidence="10">
    <location>
        <begin position="161"/>
        <end position="187"/>
    </location>
</feature>
<keyword evidence="9 10" id="KW-0472">Membrane</keyword>
<evidence type="ECO:0000256" key="6">
    <source>
        <dbReference type="ARBA" id="ARBA00022692"/>
    </source>
</evidence>
<feature type="transmembrane region" description="Helical" evidence="10">
    <location>
        <begin position="354"/>
        <end position="376"/>
    </location>
</feature>